<feature type="region of interest" description="Disordered" evidence="7">
    <location>
        <begin position="120"/>
        <end position="175"/>
    </location>
</feature>
<dbReference type="GO" id="GO:0000076">
    <property type="term" value="P:DNA replication checkpoint signaling"/>
    <property type="evidence" value="ECO:0007669"/>
    <property type="project" value="UniProtKB-UniRule"/>
</dbReference>
<keyword evidence="10" id="KW-1185">Reference proteome</keyword>
<feature type="compositionally biased region" description="Low complexity" evidence="7">
    <location>
        <begin position="326"/>
        <end position="349"/>
    </location>
</feature>
<keyword evidence="3 6" id="KW-0227">DNA damage</keyword>
<feature type="region of interest" description="Disordered" evidence="7">
    <location>
        <begin position="16"/>
        <end position="76"/>
    </location>
</feature>
<dbReference type="GO" id="GO:0031298">
    <property type="term" value="C:replication fork protection complex"/>
    <property type="evidence" value="ECO:0007669"/>
    <property type="project" value="TreeGrafter"/>
</dbReference>
<dbReference type="OrthoDB" id="437078at2759"/>
<feature type="compositionally biased region" description="Basic and acidic residues" evidence="7">
    <location>
        <begin position="400"/>
        <end position="411"/>
    </location>
</feature>
<protein>
    <recommendedName>
        <fullName evidence="6">Chromosome segregation in meiosis protein</fullName>
    </recommendedName>
</protein>
<dbReference type="PANTHER" id="PTHR13220:SF11">
    <property type="entry name" value="TIMELESS-INTERACTING PROTEIN"/>
    <property type="match status" value="1"/>
</dbReference>
<dbReference type="GO" id="GO:0031297">
    <property type="term" value="P:replication fork processing"/>
    <property type="evidence" value="ECO:0007669"/>
    <property type="project" value="UniProtKB-UniRule"/>
</dbReference>
<evidence type="ECO:0000259" key="8">
    <source>
        <dbReference type="Pfam" id="PF07962"/>
    </source>
</evidence>
<feature type="domain" description="Chromosome segregation in meiosis protein 3" evidence="8">
    <location>
        <begin position="164"/>
        <end position="244"/>
    </location>
</feature>
<evidence type="ECO:0000256" key="2">
    <source>
        <dbReference type="ARBA" id="ARBA00006075"/>
    </source>
</evidence>
<dbReference type="Proteomes" id="UP000310158">
    <property type="component" value="Unassembled WGS sequence"/>
</dbReference>
<feature type="region of interest" description="Disordered" evidence="7">
    <location>
        <begin position="326"/>
        <end position="350"/>
    </location>
</feature>
<dbReference type="EMBL" id="SGPL01000682">
    <property type="protein sequence ID" value="THH08661.1"/>
    <property type="molecule type" value="Genomic_DNA"/>
</dbReference>
<evidence type="ECO:0000256" key="1">
    <source>
        <dbReference type="ARBA" id="ARBA00004123"/>
    </source>
</evidence>
<gene>
    <name evidence="9" type="ORF">EW146_g8922</name>
</gene>
<evidence type="ECO:0000256" key="4">
    <source>
        <dbReference type="ARBA" id="ARBA00023242"/>
    </source>
</evidence>
<evidence type="ECO:0000256" key="5">
    <source>
        <dbReference type="ARBA" id="ARBA00023306"/>
    </source>
</evidence>
<comment type="subcellular location">
    <subcellularLocation>
        <location evidence="1 6">Nucleus</location>
    </subcellularLocation>
</comment>
<comment type="function">
    <text evidence="6">Plays an important role in the control of DNA replication and the maintenance of replication fork stability.</text>
</comment>
<accession>A0A4S4LBX4</accession>
<dbReference type="Pfam" id="PF07962">
    <property type="entry name" value="Swi3"/>
    <property type="match status" value="1"/>
</dbReference>
<feature type="region of interest" description="Disordered" evidence="7">
    <location>
        <begin position="259"/>
        <end position="310"/>
    </location>
</feature>
<dbReference type="InterPro" id="IPR012923">
    <property type="entry name" value="Csm3"/>
</dbReference>
<evidence type="ECO:0000313" key="10">
    <source>
        <dbReference type="Proteomes" id="UP000310158"/>
    </source>
</evidence>
<evidence type="ECO:0000256" key="6">
    <source>
        <dbReference type="RuleBase" id="RU366049"/>
    </source>
</evidence>
<dbReference type="GO" id="GO:0006974">
    <property type="term" value="P:DNA damage response"/>
    <property type="evidence" value="ECO:0007669"/>
    <property type="project" value="UniProtKB-KW"/>
</dbReference>
<feature type="region of interest" description="Disordered" evidence="7">
    <location>
        <begin position="381"/>
        <end position="445"/>
    </location>
</feature>
<keyword evidence="5 6" id="KW-0131">Cell cycle</keyword>
<dbReference type="PANTHER" id="PTHR13220">
    <property type="entry name" value="TIMELESS INTERACTING-RELATED"/>
    <property type="match status" value="1"/>
</dbReference>
<feature type="compositionally biased region" description="Basic and acidic residues" evidence="7">
    <location>
        <begin position="162"/>
        <end position="171"/>
    </location>
</feature>
<sequence length="445" mass="48886">MAAVALEDIWDVPAESSSSIQVAPISVNDSDDEERGPRKPKQPLFLPSDGEDEATTSTPTRARSPAPIAQSQAARPDIDALFDDAFEELAPALDLEKLQREADARNARAIRAEFASIVPSQAQTQGADTGSTQAKGKGKGKDVLGDEDEEEEPAKKKRKPIPRLDEPRLLGKDGFPQLMKNTQHFKTRGKGHEAADLDSVLQIYQFWTHRLYSKTKFRDSVQRIEKLCHSKRMHVALSVWRDESKGLIHGKKFDDEDTVEISDDEAGSSTNRITTAVIDVDDSDDAENVPSSRPPSQPPSTSSPAPSAPADDFDLEALIAEEQAFTAAHPPTTTTAPTPSTSASHSYTTKTPHANNVILNISDEDEAMWDALDMDHTIPPPALPTKTISAPSDDDEDMWDLVREMEQEQERSAQGQTTSEPAPAQNTPQEARRETNDEGWDDMYL</sequence>
<name>A0A4S4LBX4_9AGAM</name>
<dbReference type="GO" id="GO:0003677">
    <property type="term" value="F:DNA binding"/>
    <property type="evidence" value="ECO:0007669"/>
    <property type="project" value="TreeGrafter"/>
</dbReference>
<dbReference type="AlphaFoldDB" id="A0A4S4LBX4"/>
<feature type="compositionally biased region" description="Polar residues" evidence="7">
    <location>
        <begin position="120"/>
        <end position="134"/>
    </location>
</feature>
<dbReference type="GO" id="GO:0043111">
    <property type="term" value="P:replication fork arrest"/>
    <property type="evidence" value="ECO:0007669"/>
    <property type="project" value="TreeGrafter"/>
</dbReference>
<feature type="compositionally biased region" description="Polar residues" evidence="7">
    <location>
        <begin position="412"/>
        <end position="429"/>
    </location>
</feature>
<organism evidence="9 10">
    <name type="scientific">Bondarzewia mesenterica</name>
    <dbReference type="NCBI Taxonomy" id="1095465"/>
    <lineage>
        <taxon>Eukaryota</taxon>
        <taxon>Fungi</taxon>
        <taxon>Dikarya</taxon>
        <taxon>Basidiomycota</taxon>
        <taxon>Agaricomycotina</taxon>
        <taxon>Agaricomycetes</taxon>
        <taxon>Russulales</taxon>
        <taxon>Bondarzewiaceae</taxon>
        <taxon>Bondarzewia</taxon>
    </lineage>
</organism>
<comment type="similarity">
    <text evidence="2 6">Belongs to the CSM3 family.</text>
</comment>
<reference evidence="9 10" key="1">
    <citation type="submission" date="2019-02" db="EMBL/GenBank/DDBJ databases">
        <title>Genome sequencing of the rare red list fungi Bondarzewia mesenterica.</title>
        <authorList>
            <person name="Buettner E."/>
            <person name="Kellner H."/>
        </authorList>
    </citation>
    <scope>NUCLEOTIDE SEQUENCE [LARGE SCALE GENOMIC DNA]</scope>
    <source>
        <strain evidence="9 10">DSM 108281</strain>
    </source>
</reference>
<evidence type="ECO:0000313" key="9">
    <source>
        <dbReference type="EMBL" id="THH08661.1"/>
    </source>
</evidence>
<keyword evidence="4 6" id="KW-0539">Nucleus</keyword>
<dbReference type="InterPro" id="IPR040038">
    <property type="entry name" value="TIPIN/Csm3/Swi3"/>
</dbReference>
<feature type="compositionally biased region" description="Low complexity" evidence="7">
    <location>
        <begin position="299"/>
        <end position="310"/>
    </location>
</feature>
<evidence type="ECO:0000256" key="7">
    <source>
        <dbReference type="SAM" id="MobiDB-lite"/>
    </source>
</evidence>
<proteinExistence type="inferred from homology"/>
<comment type="caution">
    <text evidence="9">The sequence shown here is derived from an EMBL/GenBank/DDBJ whole genome shotgun (WGS) entry which is preliminary data.</text>
</comment>
<evidence type="ECO:0000256" key="3">
    <source>
        <dbReference type="ARBA" id="ARBA00022763"/>
    </source>
</evidence>